<feature type="signal peptide" evidence="13">
    <location>
        <begin position="1"/>
        <end position="20"/>
    </location>
</feature>
<keyword evidence="9" id="KW-0325">Glycoprotein</keyword>
<organism evidence="15 16">
    <name type="scientific">Acanthaster planci</name>
    <name type="common">Crown-of-thorns starfish</name>
    <dbReference type="NCBI Taxonomy" id="133434"/>
    <lineage>
        <taxon>Eukaryota</taxon>
        <taxon>Metazoa</taxon>
        <taxon>Echinodermata</taxon>
        <taxon>Eleutherozoa</taxon>
        <taxon>Asterozoa</taxon>
        <taxon>Asteroidea</taxon>
        <taxon>Valvatacea</taxon>
        <taxon>Valvatida</taxon>
        <taxon>Acanthasteridae</taxon>
        <taxon>Acanthaster</taxon>
    </lineage>
</organism>
<dbReference type="GO" id="GO:0007214">
    <property type="term" value="P:gamma-aminobutyric acid signaling pathway"/>
    <property type="evidence" value="ECO:0007669"/>
    <property type="project" value="TreeGrafter"/>
</dbReference>
<dbReference type="CDD" id="cd15047">
    <property type="entry name" value="7tmC_GABA-B-like"/>
    <property type="match status" value="1"/>
</dbReference>
<feature type="transmembrane region" description="Helical" evidence="12">
    <location>
        <begin position="542"/>
        <end position="561"/>
    </location>
</feature>
<evidence type="ECO:0000256" key="7">
    <source>
        <dbReference type="ARBA" id="ARBA00023136"/>
    </source>
</evidence>
<evidence type="ECO:0000259" key="14">
    <source>
        <dbReference type="PROSITE" id="PS50259"/>
    </source>
</evidence>
<dbReference type="AlphaFoldDB" id="A0A8B7ZMT5"/>
<keyword evidence="3 12" id="KW-0812">Transmembrane</keyword>
<feature type="transmembrane region" description="Helical" evidence="12">
    <location>
        <begin position="582"/>
        <end position="603"/>
    </location>
</feature>
<evidence type="ECO:0000256" key="13">
    <source>
        <dbReference type="SAM" id="SignalP"/>
    </source>
</evidence>
<evidence type="ECO:0000256" key="9">
    <source>
        <dbReference type="ARBA" id="ARBA00023180"/>
    </source>
</evidence>
<dbReference type="GeneID" id="110987899"/>
<comment type="subcellular location">
    <subcellularLocation>
        <location evidence="1">Cell membrane</location>
        <topology evidence="1">Multi-pass membrane protein</topology>
    </subcellularLocation>
</comment>
<keyword evidence="4 13" id="KW-0732">Signal</keyword>
<keyword evidence="7 12" id="KW-0472">Membrane</keyword>
<dbReference type="FunFam" id="3.40.50.2300:FF:000751">
    <property type="match status" value="1"/>
</dbReference>
<feature type="transmembrane region" description="Helical" evidence="12">
    <location>
        <begin position="466"/>
        <end position="487"/>
    </location>
</feature>
<accession>A0A8B7ZMT5</accession>
<dbReference type="Pfam" id="PF00003">
    <property type="entry name" value="7tm_3"/>
    <property type="match status" value="1"/>
</dbReference>
<keyword evidence="10" id="KW-0807">Transducer</keyword>
<dbReference type="PANTHER" id="PTHR10519:SF78">
    <property type="entry name" value="G-PROTEIN COUPLED RECEPTORS FAMILY 3 PROFILE DOMAIN-CONTAINING PROTEIN"/>
    <property type="match status" value="1"/>
</dbReference>
<dbReference type="OrthoDB" id="10056676at2759"/>
<evidence type="ECO:0000256" key="2">
    <source>
        <dbReference type="ARBA" id="ARBA00022475"/>
    </source>
</evidence>
<dbReference type="InterPro" id="IPR002455">
    <property type="entry name" value="GPCR3_GABA-B"/>
</dbReference>
<dbReference type="GO" id="GO:0004965">
    <property type="term" value="F:G protein-coupled GABA receptor activity"/>
    <property type="evidence" value="ECO:0007669"/>
    <property type="project" value="InterPro"/>
</dbReference>
<evidence type="ECO:0000256" key="8">
    <source>
        <dbReference type="ARBA" id="ARBA00023170"/>
    </source>
</evidence>
<dbReference type="KEGG" id="aplc:110987899"/>
<sequence length="801" mass="88275">MLVAVLPFLWLAGNIGSAVCDPNATQLHILGLYPMSGAWSGGKVFLLSSQLAVKHINANPDVLPGYEIVIKPLDTKCDGGTATDVMYRELYDTSTTKIMVLGGGCSVVTEPTAQASHHWNLIQLAFASSSSELSNRLLYPRFFRMTPHESVFNVVRLAAMKKFNWNKVATLHQSRDLFSLAVSDFQRDARSSGIDILAAESFVEDPAIQLENIKNVGARIIMGNFYSNMARRVFCAAYHQQMYGAKYVWIIPGWFATGWWRIPDDSIDCTIDQMDEVTAYSFGVAGVYLPVTGSRKPSVAGLTADTYTEALQAFAGDEAEVLEVYSTLGYDSVWSVALALEEVDSQLRDLGILSNTRSTNPPRTLGDFTYNDSATSEILFDVMSNMQFEGVSGPVQFDSKGNRVGLLQLLQIRGLQTLRVGIVDPTVGAGKELQVKGYPPIVWPGGAPPIDFIIEREDRQTIKQPVFVTGTVFATLGIVLASCFLAFNIRYRKKRVIKMSSPNMNNVMLIGGMLAYVSIICQGVDTAIVSTPTFVWMCKAKTWFLAIGFSAAFGAMFSKTWRVHKIFTRKTVMKMVLKDTRLLSFVAVLIVVDILILTLWNVLDPVTAAEIYGSKVVDTDNDDIVYTPIRMICESRNQTYWIGTFYIINGLLLIFGAFLAWETRKVTIPALNDSKYIGVCVYNILILSLVGAPVSFLLEERNANYALVSTSIWLATTLTLCVVFVPKVRTRNDVQPTKSDVASHSNQPGSSSSESQELKLLRQQLQQLKQNCKCSNLGGVEYVGRATGEPTTSSSTQGSLL</sequence>
<dbReference type="PRINTS" id="PR01176">
    <property type="entry name" value="GABABRECEPTR"/>
</dbReference>
<feature type="transmembrane region" description="Helical" evidence="12">
    <location>
        <begin position="507"/>
        <end position="530"/>
    </location>
</feature>
<dbReference type="FunFam" id="3.40.50.2300:FF:000063">
    <property type="entry name" value="Gamma-aminobutyric acid type B receptor subunit"/>
    <property type="match status" value="1"/>
</dbReference>
<keyword evidence="8" id="KW-0675">Receptor</keyword>
<dbReference type="RefSeq" id="XP_022106744.1">
    <property type="nucleotide sequence ID" value="XM_022251052.1"/>
</dbReference>
<dbReference type="OMA" id="XVRNDLT"/>
<feature type="transmembrane region" description="Helical" evidence="12">
    <location>
        <begin position="640"/>
        <end position="661"/>
    </location>
</feature>
<feature type="transmembrane region" description="Helical" evidence="12">
    <location>
        <begin position="676"/>
        <end position="698"/>
    </location>
</feature>
<evidence type="ECO:0000256" key="3">
    <source>
        <dbReference type="ARBA" id="ARBA00022692"/>
    </source>
</evidence>
<dbReference type="PRINTS" id="PR01177">
    <property type="entry name" value="GABAB1RECPTR"/>
</dbReference>
<keyword evidence="5 12" id="KW-1133">Transmembrane helix</keyword>
<evidence type="ECO:0000256" key="5">
    <source>
        <dbReference type="ARBA" id="ARBA00022989"/>
    </source>
</evidence>
<dbReference type="InterPro" id="IPR001828">
    <property type="entry name" value="ANF_lig-bd_rcpt"/>
</dbReference>
<gene>
    <name evidence="16" type="primary">LOC110987899</name>
</gene>
<evidence type="ECO:0000313" key="15">
    <source>
        <dbReference type="Proteomes" id="UP000694845"/>
    </source>
</evidence>
<dbReference type="InterPro" id="IPR028082">
    <property type="entry name" value="Peripla_BP_I"/>
</dbReference>
<evidence type="ECO:0000256" key="6">
    <source>
        <dbReference type="ARBA" id="ARBA00023040"/>
    </source>
</evidence>
<protein>
    <recommendedName>
        <fullName evidence="11">Gamma-aminobutyric acid type B receptor subunit 2</fullName>
    </recommendedName>
</protein>
<keyword evidence="6" id="KW-0297">G-protein coupled receptor</keyword>
<dbReference type="InterPro" id="IPR017978">
    <property type="entry name" value="GPCR_3_C"/>
</dbReference>
<evidence type="ECO:0000256" key="11">
    <source>
        <dbReference type="ARBA" id="ARBA00073785"/>
    </source>
</evidence>
<evidence type="ECO:0000256" key="10">
    <source>
        <dbReference type="ARBA" id="ARBA00023224"/>
    </source>
</evidence>
<feature type="domain" description="G-protein coupled receptors family 3 profile" evidence="14">
    <location>
        <begin position="473"/>
        <end position="728"/>
    </location>
</feature>
<dbReference type="Proteomes" id="UP000694845">
    <property type="component" value="Unplaced"/>
</dbReference>
<keyword evidence="2" id="KW-1003">Cell membrane</keyword>
<proteinExistence type="predicted"/>
<keyword evidence="15" id="KW-1185">Reference proteome</keyword>
<reference evidence="16" key="1">
    <citation type="submission" date="2025-08" db="UniProtKB">
        <authorList>
            <consortium name="RefSeq"/>
        </authorList>
    </citation>
    <scope>IDENTIFICATION</scope>
</reference>
<feature type="chain" id="PRO_5034495199" description="Gamma-aminobutyric acid type B receptor subunit 2" evidence="13">
    <location>
        <begin position="21"/>
        <end position="801"/>
    </location>
</feature>
<evidence type="ECO:0000256" key="1">
    <source>
        <dbReference type="ARBA" id="ARBA00004651"/>
    </source>
</evidence>
<dbReference type="PANTHER" id="PTHR10519">
    <property type="entry name" value="GABA-B RECEPTOR"/>
    <property type="match status" value="1"/>
</dbReference>
<name>A0A8B7ZMT5_ACAPL</name>
<evidence type="ECO:0000256" key="4">
    <source>
        <dbReference type="ARBA" id="ARBA00022729"/>
    </source>
</evidence>
<dbReference type="GO" id="GO:0038039">
    <property type="term" value="C:G protein-coupled receptor heterodimeric complex"/>
    <property type="evidence" value="ECO:0007669"/>
    <property type="project" value="TreeGrafter"/>
</dbReference>
<evidence type="ECO:0000256" key="12">
    <source>
        <dbReference type="SAM" id="Phobius"/>
    </source>
</evidence>
<dbReference type="CDD" id="cd06366">
    <property type="entry name" value="PBP1_GABAb_receptor"/>
    <property type="match status" value="1"/>
</dbReference>
<feature type="transmembrane region" description="Helical" evidence="12">
    <location>
        <begin position="704"/>
        <end position="725"/>
    </location>
</feature>
<dbReference type="SUPFAM" id="SSF53822">
    <property type="entry name" value="Periplasmic binding protein-like I"/>
    <property type="match status" value="1"/>
</dbReference>
<dbReference type="Gene3D" id="3.40.50.2300">
    <property type="match status" value="2"/>
</dbReference>
<evidence type="ECO:0000313" key="16">
    <source>
        <dbReference type="RefSeq" id="XP_022106744.1"/>
    </source>
</evidence>
<dbReference type="PROSITE" id="PS50259">
    <property type="entry name" value="G_PROTEIN_RECEP_F3_4"/>
    <property type="match status" value="1"/>
</dbReference>
<dbReference type="Pfam" id="PF01094">
    <property type="entry name" value="ANF_receptor"/>
    <property type="match status" value="1"/>
</dbReference>